<dbReference type="EMBL" id="CP000284">
    <property type="protein sequence ID" value="ABE48911.1"/>
    <property type="molecule type" value="Genomic_DNA"/>
</dbReference>
<dbReference type="CDD" id="cd07344">
    <property type="entry name" value="M48_yhfN_like"/>
    <property type="match status" value="1"/>
</dbReference>
<evidence type="ECO:0000259" key="1">
    <source>
        <dbReference type="Pfam" id="PF01863"/>
    </source>
</evidence>
<accession>Q1H3M6</accession>
<organism evidence="2 3">
    <name type="scientific">Methylobacillus flagellatus (strain ATCC 51484 / DSM 6875 / VKM B-1610 / KT)</name>
    <dbReference type="NCBI Taxonomy" id="265072"/>
    <lineage>
        <taxon>Bacteria</taxon>
        <taxon>Pseudomonadati</taxon>
        <taxon>Pseudomonadota</taxon>
        <taxon>Betaproteobacteria</taxon>
        <taxon>Nitrosomonadales</taxon>
        <taxon>Methylophilaceae</taxon>
        <taxon>Methylobacillus</taxon>
    </lineage>
</organism>
<dbReference type="RefSeq" id="WP_011479008.1">
    <property type="nucleotide sequence ID" value="NC_007947.1"/>
</dbReference>
<dbReference type="KEGG" id="mfa:Mfla_0641"/>
<name>Q1H3M6_METFK</name>
<evidence type="ECO:0000313" key="2">
    <source>
        <dbReference type="EMBL" id="ABE48911.1"/>
    </source>
</evidence>
<dbReference type="OrthoDB" id="9811177at2"/>
<reference evidence="2 3" key="1">
    <citation type="submission" date="2006-03" db="EMBL/GenBank/DDBJ databases">
        <title>Complete sequence of Methylobacillus flagellatus KT.</title>
        <authorList>
            <consortium name="US DOE Joint Genome Institute"/>
            <person name="Copeland A."/>
            <person name="Lucas S."/>
            <person name="Lapidus A."/>
            <person name="Barry K."/>
            <person name="Detter J.C."/>
            <person name="Glavina del Rio T."/>
            <person name="Hammon N."/>
            <person name="Israni S."/>
            <person name="Dalin E."/>
            <person name="Tice H."/>
            <person name="Pitluck S."/>
            <person name="Brettin T."/>
            <person name="Bruce D."/>
            <person name="Han C."/>
            <person name="Tapia R."/>
            <person name="Saunders E."/>
            <person name="Gilna P."/>
            <person name="Schmutz J."/>
            <person name="Larimer F."/>
            <person name="Land M."/>
            <person name="Kyrpides N."/>
            <person name="Anderson I."/>
            <person name="Richardson P."/>
        </authorList>
    </citation>
    <scope>NUCLEOTIDE SEQUENCE [LARGE SCALE GENOMIC DNA]</scope>
    <source>
        <strain evidence="3">KT / ATCC 51484 / DSM 6875</strain>
    </source>
</reference>
<dbReference type="STRING" id="265072.Mfla_0641"/>
<dbReference type="InterPro" id="IPR053136">
    <property type="entry name" value="UTP_pyrophosphatase-like"/>
</dbReference>
<gene>
    <name evidence="2" type="ordered locus">Mfla_0641</name>
</gene>
<dbReference type="HOGENOM" id="CLU_065947_2_0_4"/>
<proteinExistence type="predicted"/>
<dbReference type="InterPro" id="IPR002725">
    <property type="entry name" value="YgjP-like_metallopeptidase"/>
</dbReference>
<dbReference type="Proteomes" id="UP000002440">
    <property type="component" value="Chromosome"/>
</dbReference>
<dbReference type="AlphaFoldDB" id="Q1H3M6"/>
<protein>
    <recommendedName>
        <fullName evidence="1">YgjP-like metallopeptidase domain-containing protein</fullName>
    </recommendedName>
</protein>
<dbReference type="PANTHER" id="PTHR30399:SF1">
    <property type="entry name" value="UTP PYROPHOSPHATASE"/>
    <property type="match status" value="1"/>
</dbReference>
<keyword evidence="3" id="KW-1185">Reference proteome</keyword>
<dbReference type="PANTHER" id="PTHR30399">
    <property type="entry name" value="UNCHARACTERIZED PROTEIN YGJP"/>
    <property type="match status" value="1"/>
</dbReference>
<dbReference type="eggNOG" id="COG1451">
    <property type="taxonomic scope" value="Bacteria"/>
</dbReference>
<dbReference type="Gene3D" id="3.30.2010.10">
    <property type="entry name" value="Metalloproteases ('zincins'), catalytic domain"/>
    <property type="match status" value="1"/>
</dbReference>
<feature type="domain" description="YgjP-like metallopeptidase" evidence="1">
    <location>
        <begin position="24"/>
        <end position="226"/>
    </location>
</feature>
<evidence type="ECO:0000313" key="3">
    <source>
        <dbReference type="Proteomes" id="UP000002440"/>
    </source>
</evidence>
<sequence length="236" mass="26765">MQYVLALPNGDLIPYQLERRARRTIGMKITIDGLIVHAPLRIRHADLEALLRSKARWITTKLKARQAAVVPEFEWCDGAELQLLGQPLSLSIMPSSRNSGPRREGDVLKLAVTNSHDHAMIARKVIQWLQKEARKDFAARLILLAAQLGEPTPALFLSNAKTRWGSCNSKREVRLNWRLIQAPPALIDYVIAHELAHLREMNHSARFWAIVAKLYPGYRSAEQALKVSSQQLYRLG</sequence>
<dbReference type="Pfam" id="PF01863">
    <property type="entry name" value="YgjP-like"/>
    <property type="match status" value="1"/>
</dbReference>